<evidence type="ECO:0000313" key="2">
    <source>
        <dbReference type="Proteomes" id="UP000273405"/>
    </source>
</evidence>
<protein>
    <recommendedName>
        <fullName evidence="3">Beta-ketoacyl synthase N-terminal domain-containing protein</fullName>
    </recommendedName>
</protein>
<reference evidence="2" key="1">
    <citation type="submission" date="2018-09" db="EMBL/GenBank/DDBJ databases">
        <authorList>
            <person name="Livingstone P.G."/>
            <person name="Whitworth D.E."/>
        </authorList>
    </citation>
    <scope>NUCLEOTIDE SEQUENCE [LARGE SCALE GENOMIC DNA]</scope>
    <source>
        <strain evidence="2">CA040B</strain>
    </source>
</reference>
<comment type="caution">
    <text evidence="1">The sequence shown here is derived from an EMBL/GenBank/DDBJ whole genome shotgun (WGS) entry which is preliminary data.</text>
</comment>
<evidence type="ECO:0008006" key="3">
    <source>
        <dbReference type="Google" id="ProtNLM"/>
    </source>
</evidence>
<keyword evidence="2" id="KW-1185">Reference proteome</keyword>
<name>A0A3A8NRZ6_9BACT</name>
<dbReference type="EMBL" id="RAWG01000042">
    <property type="protein sequence ID" value="RKH44951.1"/>
    <property type="molecule type" value="Genomic_DNA"/>
</dbReference>
<organism evidence="1 2">
    <name type="scientific">Corallococcus sicarius</name>
    <dbReference type="NCBI Taxonomy" id="2316726"/>
    <lineage>
        <taxon>Bacteria</taxon>
        <taxon>Pseudomonadati</taxon>
        <taxon>Myxococcota</taxon>
        <taxon>Myxococcia</taxon>
        <taxon>Myxococcales</taxon>
        <taxon>Cystobacterineae</taxon>
        <taxon>Myxococcaceae</taxon>
        <taxon>Corallococcus</taxon>
    </lineage>
</organism>
<accession>A0A3A8NRZ6</accession>
<sequence>MSASASMSPVPPAAEPVLTQRIHAFVEAAGMGSPLGPFIQACAAFRAGMDRFEGARDFHHFAGEENARLKLTVSALPSATFGFAAAGRLVSIACETFQDLRTRLSEGALTRDMPLFLALPDPLDLGMAVSPELERNEPRRLQSLGRRVLSITFENLGWPWPGGPWHFFGGGHAGFARALQAAGAWMASSAGRGCVVGSVDSLLDAGLLETLLLQQRVKTEEQPVGFTPGEAGVALLLRVPGHTPAELPRGRPLVEAVSLGQAPADASGGARVLASCVRALRSFLPGEAGEPFWVSDHNGEELRALEWGTLQTLLRAEPPLWASFEAWYPATGFGETGVASGALGVCLGARALERGYAPARAGIILSTDESGERAAVLLTSTAT</sequence>
<evidence type="ECO:0000313" key="1">
    <source>
        <dbReference type="EMBL" id="RKH44951.1"/>
    </source>
</evidence>
<gene>
    <name evidence="1" type="ORF">D7X12_09175</name>
</gene>
<proteinExistence type="predicted"/>
<dbReference type="Proteomes" id="UP000273405">
    <property type="component" value="Unassembled WGS sequence"/>
</dbReference>
<dbReference type="AlphaFoldDB" id="A0A3A8NRZ6"/>